<dbReference type="EMBL" id="JAQQLI010000020">
    <property type="protein sequence ID" value="MDC7786810.1"/>
    <property type="molecule type" value="Genomic_DNA"/>
</dbReference>
<sequence>MRRTAVIMALAMLLAAAAGPAAAQSPLRVQGPLRVQARGVIAACAADYRALCPGVAPGGGRIVACLNAQAEKLSQRCFQALAAEGLAFAAALRLCRADVERLCAGTPLGGGRAISCLLGSRDRLSAGCRDALSAHGFEGEAD</sequence>
<evidence type="ECO:0000256" key="1">
    <source>
        <dbReference type="SAM" id="SignalP"/>
    </source>
</evidence>
<gene>
    <name evidence="2" type="ORF">PQJ73_14040</name>
</gene>
<dbReference type="PANTHER" id="PTHR11884:SF1">
    <property type="entry name" value="GOLGI APPARATUS PROTEIN 1"/>
    <property type="match status" value="1"/>
</dbReference>
<accession>A0ABT5JAU9</accession>
<dbReference type="Proteomes" id="UP001165652">
    <property type="component" value="Unassembled WGS sequence"/>
</dbReference>
<feature type="signal peptide" evidence="1">
    <location>
        <begin position="1"/>
        <end position="23"/>
    </location>
</feature>
<reference evidence="2" key="2">
    <citation type="submission" date="2023-02" db="EMBL/GenBank/DDBJ databases">
        <authorList>
            <person name="Rayyan A."/>
            <person name="Meyer T."/>
            <person name="Kyndt J.A."/>
        </authorList>
    </citation>
    <scope>NUCLEOTIDE SEQUENCE</scope>
    <source>
        <strain evidence="2">DSM 9987</strain>
    </source>
</reference>
<organism evidence="2 3">
    <name type="scientific">Rhodoplanes tepidamans</name>
    <name type="common">Rhodoplanes cryptolactis</name>
    <dbReference type="NCBI Taxonomy" id="200616"/>
    <lineage>
        <taxon>Bacteria</taxon>
        <taxon>Pseudomonadati</taxon>
        <taxon>Pseudomonadota</taxon>
        <taxon>Alphaproteobacteria</taxon>
        <taxon>Hyphomicrobiales</taxon>
        <taxon>Nitrobacteraceae</taxon>
        <taxon>Rhodoplanes</taxon>
    </lineage>
</organism>
<protein>
    <recommendedName>
        <fullName evidence="4">Cysteine rich repeat protein</fullName>
    </recommendedName>
</protein>
<keyword evidence="3" id="KW-1185">Reference proteome</keyword>
<proteinExistence type="predicted"/>
<evidence type="ECO:0000313" key="2">
    <source>
        <dbReference type="EMBL" id="MDC7786810.1"/>
    </source>
</evidence>
<comment type="caution">
    <text evidence="2">The sequence shown here is derived from an EMBL/GenBank/DDBJ whole genome shotgun (WGS) entry which is preliminary data.</text>
</comment>
<reference evidence="2" key="1">
    <citation type="journal article" date="2023" name="Microbiol Resour">
        <title>Genome Sequences of Rhodoplanes serenus and Two Thermotolerant Strains, Rhodoplanes tepidamans and 'Rhodoplanes cryptolactis,' Further Refine the Genus.</title>
        <authorList>
            <person name="Rayyan A.A."/>
            <person name="Kyndt J.A."/>
        </authorList>
    </citation>
    <scope>NUCLEOTIDE SEQUENCE</scope>
    <source>
        <strain evidence="2">DSM 9987</strain>
    </source>
</reference>
<keyword evidence="1" id="KW-0732">Signal</keyword>
<dbReference type="PANTHER" id="PTHR11884">
    <property type="entry name" value="SELECTIN LIGAND RELATED"/>
    <property type="match status" value="1"/>
</dbReference>
<dbReference type="InterPro" id="IPR039728">
    <property type="entry name" value="GLG1"/>
</dbReference>
<dbReference type="RefSeq" id="WP_272777656.1">
    <property type="nucleotide sequence ID" value="NZ_JAQQLI010000020.1"/>
</dbReference>
<feature type="chain" id="PRO_5047137527" description="Cysteine rich repeat protein" evidence="1">
    <location>
        <begin position="24"/>
        <end position="142"/>
    </location>
</feature>
<evidence type="ECO:0000313" key="3">
    <source>
        <dbReference type="Proteomes" id="UP001165652"/>
    </source>
</evidence>
<name>A0ABT5JAU9_RHOTP</name>
<evidence type="ECO:0008006" key="4">
    <source>
        <dbReference type="Google" id="ProtNLM"/>
    </source>
</evidence>